<reference evidence="1 2" key="1">
    <citation type="journal article" date="2016" name="Mol. Biol. Evol.">
        <title>Comparative Genomics of Early-Diverging Mushroom-Forming Fungi Provides Insights into the Origins of Lignocellulose Decay Capabilities.</title>
        <authorList>
            <person name="Nagy L.G."/>
            <person name="Riley R."/>
            <person name="Tritt A."/>
            <person name="Adam C."/>
            <person name="Daum C."/>
            <person name="Floudas D."/>
            <person name="Sun H."/>
            <person name="Yadav J.S."/>
            <person name="Pangilinan J."/>
            <person name="Larsson K.H."/>
            <person name="Matsuura K."/>
            <person name="Barry K."/>
            <person name="Labutti K."/>
            <person name="Kuo R."/>
            <person name="Ohm R.A."/>
            <person name="Bhattacharya S.S."/>
            <person name="Shirouzu T."/>
            <person name="Yoshinaga Y."/>
            <person name="Martin F.M."/>
            <person name="Grigoriev I.V."/>
            <person name="Hibbett D.S."/>
        </authorList>
    </citation>
    <scope>NUCLEOTIDE SEQUENCE [LARGE SCALE GENOMIC DNA]</scope>
    <source>
        <strain evidence="1 2">HHB10207 ss-3</strain>
    </source>
</reference>
<evidence type="ECO:0000313" key="2">
    <source>
        <dbReference type="Proteomes" id="UP000076798"/>
    </source>
</evidence>
<sequence>MKVNKEGEGGEVGHEHLSVFRPSTFLSQSFDSTECYKMSTVVVLSNCQYHRRRGHLSLTMLQPEPAQPEPAQPEPERYLPFIVNVGFQDTTCPKDKFSERLAWEIADAGFSGLESPWYGPWSTFLGRFTKVSTWRCAVRPQEVLGGEEDTLSARKRTPDFNITLLRGLARGNNTFVRAVCPILSVIEIKPIKKTTLDFWRDRFEQMTPPNYPVLHEWFELSLWDIAREARVRRQVAEQAMRAFLRCQALRRIIAVIAIGPWYIYSVITLGADEAPPPDLLDIPEDQLANRLDKIIACFPQEVDWKHGGFIGSAQSLIDFGEIFDWMERPVKRAFPDVDGI</sequence>
<keyword evidence="2" id="KW-1185">Reference proteome</keyword>
<protein>
    <submittedName>
        <fullName evidence="1">Uncharacterized protein</fullName>
    </submittedName>
</protein>
<proteinExistence type="predicted"/>
<dbReference type="EMBL" id="KV428196">
    <property type="protein sequence ID" value="KZT34164.1"/>
    <property type="molecule type" value="Genomic_DNA"/>
</dbReference>
<gene>
    <name evidence="1" type="ORF">SISSUDRAFT_1053227</name>
</gene>
<evidence type="ECO:0000313" key="1">
    <source>
        <dbReference type="EMBL" id="KZT34164.1"/>
    </source>
</evidence>
<dbReference type="Proteomes" id="UP000076798">
    <property type="component" value="Unassembled WGS sequence"/>
</dbReference>
<accession>A0A165ZCG6</accession>
<dbReference type="AlphaFoldDB" id="A0A165ZCG6"/>
<organism evidence="1 2">
    <name type="scientific">Sistotremastrum suecicum HHB10207 ss-3</name>
    <dbReference type="NCBI Taxonomy" id="1314776"/>
    <lineage>
        <taxon>Eukaryota</taxon>
        <taxon>Fungi</taxon>
        <taxon>Dikarya</taxon>
        <taxon>Basidiomycota</taxon>
        <taxon>Agaricomycotina</taxon>
        <taxon>Agaricomycetes</taxon>
        <taxon>Sistotremastrales</taxon>
        <taxon>Sistotremastraceae</taxon>
        <taxon>Sistotremastrum</taxon>
    </lineage>
</organism>
<name>A0A165ZCG6_9AGAM</name>